<evidence type="ECO:0000313" key="2">
    <source>
        <dbReference type="Proteomes" id="UP000680656"/>
    </source>
</evidence>
<gene>
    <name evidence="1" type="ORF">KHC33_12095</name>
</gene>
<proteinExistence type="predicted"/>
<name>A0A8E7B0J2_9EURY</name>
<dbReference type="Pfam" id="PF24434">
    <property type="entry name" value="DUF7557"/>
    <property type="match status" value="1"/>
</dbReference>
<dbReference type="AlphaFoldDB" id="A0A8E7B0J2"/>
<sequence length="77" mass="9043">MSVSTIELSVSTIEALDSLKIFPDEEYGKIIERLTTLFYEEQKLTSEEWSWIQKSEEEYNSGDTYSLEEVRQRLGDK</sequence>
<reference evidence="1 2" key="1">
    <citation type="submission" date="2021-05" db="EMBL/GenBank/DDBJ databases">
        <title>A novel Methanospirillum isolate from a pyrite-forming mixed culture.</title>
        <authorList>
            <person name="Bunk B."/>
            <person name="Sproer C."/>
            <person name="Spring S."/>
            <person name="Pester M."/>
        </authorList>
    </citation>
    <scope>NUCLEOTIDE SEQUENCE [LARGE SCALE GENOMIC DNA]</scope>
    <source>
        <strain evidence="1 2">J.3.6.1-F.2.7.3</strain>
    </source>
</reference>
<dbReference type="InterPro" id="IPR055979">
    <property type="entry name" value="DUF7557"/>
</dbReference>
<keyword evidence="2" id="KW-1185">Reference proteome</keyword>
<protein>
    <submittedName>
        <fullName evidence="1">Uncharacterized protein</fullName>
    </submittedName>
</protein>
<dbReference type="KEGG" id="mrtj:KHC33_12095"/>
<organism evidence="1 2">
    <name type="scientific">Methanospirillum purgamenti</name>
    <dbReference type="NCBI Taxonomy" id="2834276"/>
    <lineage>
        <taxon>Archaea</taxon>
        <taxon>Methanobacteriati</taxon>
        <taxon>Methanobacteriota</taxon>
        <taxon>Stenosarchaea group</taxon>
        <taxon>Methanomicrobia</taxon>
        <taxon>Methanomicrobiales</taxon>
        <taxon>Methanospirillaceae</taxon>
        <taxon>Methanospirillum</taxon>
    </lineage>
</organism>
<dbReference type="EMBL" id="CP075546">
    <property type="protein sequence ID" value="QVV88071.1"/>
    <property type="molecule type" value="Genomic_DNA"/>
</dbReference>
<dbReference type="RefSeq" id="WP_214418888.1">
    <property type="nucleotide sequence ID" value="NZ_CP075546.1"/>
</dbReference>
<dbReference type="GeneID" id="65097937"/>
<accession>A0A8E7B0J2</accession>
<dbReference type="Proteomes" id="UP000680656">
    <property type="component" value="Chromosome"/>
</dbReference>
<evidence type="ECO:0000313" key="1">
    <source>
        <dbReference type="EMBL" id="QVV88071.1"/>
    </source>
</evidence>